<evidence type="ECO:0000313" key="3">
    <source>
        <dbReference type="Proteomes" id="UP000298663"/>
    </source>
</evidence>
<gene>
    <name evidence="2" type="ORF">L596_012609</name>
</gene>
<evidence type="ECO:0000256" key="1">
    <source>
        <dbReference type="SAM" id="MobiDB-lite"/>
    </source>
</evidence>
<dbReference type="AlphaFoldDB" id="A0A4U5NYG4"/>
<comment type="caution">
    <text evidence="2">The sequence shown here is derived from an EMBL/GenBank/DDBJ whole genome shotgun (WGS) entry which is preliminary data.</text>
</comment>
<sequence length="70" mass="8000">MSAHSCAFFASKTREFRVLHRSYSKGKGARGAFPGSRWRSHRGRVPRSGETAYDEARRASPFGRRRRSDV</sequence>
<reference evidence="2 3" key="2">
    <citation type="journal article" date="2019" name="G3 (Bethesda)">
        <title>Hybrid Assembly of the Genome of the Entomopathogenic Nematode Steinernema carpocapsae Identifies the X-Chromosome.</title>
        <authorList>
            <person name="Serra L."/>
            <person name="Macchietto M."/>
            <person name="Macias-Munoz A."/>
            <person name="McGill C.J."/>
            <person name="Rodriguez I.M."/>
            <person name="Rodriguez B."/>
            <person name="Murad R."/>
            <person name="Mortazavi A."/>
        </authorList>
    </citation>
    <scope>NUCLEOTIDE SEQUENCE [LARGE SCALE GENOMIC DNA]</scope>
    <source>
        <strain evidence="2 3">ALL</strain>
    </source>
</reference>
<dbReference type="Proteomes" id="UP000298663">
    <property type="component" value="Unassembled WGS sequence"/>
</dbReference>
<protein>
    <submittedName>
        <fullName evidence="2">Uncharacterized protein</fullName>
    </submittedName>
</protein>
<organism evidence="2 3">
    <name type="scientific">Steinernema carpocapsae</name>
    <name type="common">Entomopathogenic nematode</name>
    <dbReference type="NCBI Taxonomy" id="34508"/>
    <lineage>
        <taxon>Eukaryota</taxon>
        <taxon>Metazoa</taxon>
        <taxon>Ecdysozoa</taxon>
        <taxon>Nematoda</taxon>
        <taxon>Chromadorea</taxon>
        <taxon>Rhabditida</taxon>
        <taxon>Tylenchina</taxon>
        <taxon>Panagrolaimomorpha</taxon>
        <taxon>Strongyloidoidea</taxon>
        <taxon>Steinernematidae</taxon>
        <taxon>Steinernema</taxon>
    </lineage>
</organism>
<keyword evidence="3" id="KW-1185">Reference proteome</keyword>
<dbReference type="EMBL" id="AZBU02000003">
    <property type="protein sequence ID" value="TKR88353.1"/>
    <property type="molecule type" value="Genomic_DNA"/>
</dbReference>
<evidence type="ECO:0000313" key="2">
    <source>
        <dbReference type="EMBL" id="TKR88353.1"/>
    </source>
</evidence>
<reference evidence="2 3" key="1">
    <citation type="journal article" date="2015" name="Genome Biol.">
        <title>Comparative genomics of Steinernema reveals deeply conserved gene regulatory networks.</title>
        <authorList>
            <person name="Dillman A.R."/>
            <person name="Macchietto M."/>
            <person name="Porter C.F."/>
            <person name="Rogers A."/>
            <person name="Williams B."/>
            <person name="Antoshechkin I."/>
            <person name="Lee M.M."/>
            <person name="Goodwin Z."/>
            <person name="Lu X."/>
            <person name="Lewis E.E."/>
            <person name="Goodrich-Blair H."/>
            <person name="Stock S.P."/>
            <person name="Adams B.J."/>
            <person name="Sternberg P.W."/>
            <person name="Mortazavi A."/>
        </authorList>
    </citation>
    <scope>NUCLEOTIDE SEQUENCE [LARGE SCALE GENOMIC DNA]</scope>
    <source>
        <strain evidence="2 3">ALL</strain>
    </source>
</reference>
<feature type="region of interest" description="Disordered" evidence="1">
    <location>
        <begin position="25"/>
        <end position="70"/>
    </location>
</feature>
<accession>A0A4U5NYG4</accession>
<name>A0A4U5NYG4_STECR</name>
<proteinExistence type="predicted"/>